<gene>
    <name evidence="6" type="primary">LOC108559047</name>
</gene>
<dbReference type="PANTHER" id="PTHR15565">
    <property type="entry name" value="AATF PROTEIN APOPTOSIS ANTAGONIZING TRANSCRIPTION FACTOR"/>
    <property type="match status" value="1"/>
</dbReference>
<sequence>MNKKSKGKASLSEKIASVLNATPSNFESDNESEDGAPLPEFEENVEIREVEEFTSKIRKQNVDLLDKVDSRYAGKKSSRKKAEFESDDDEDVAMEEDDESSQDEEESEAEEDEFGESEEESEDDDNFKHLNDVDSPAEMSKGIHVRNQLHIWEKILEMRIQMQKCMSAANKMPQKEVYKEMKSSEEFSNKVEETQKSVSLVLGKLLDLHKVCIAKFPESKKVLKGKVEEIVSDEEIPSDTEDEKEESEEEVDEPLKKKQKLTPVKDMVDVFEKYKPYRNNVIQKWNEKTNIVVAKNAGTQSVLKQIEHNLSDREKLIKRTQVKRTDYRILGKEIPENEEGQIKDSEDANIFDDNDFYHQLLRELIEVKSADLTDPVQLGRQWIQLQNLRSKMKKKVDTRATKGRKIRYTIHTKMVNFMAPIDEHEWTDEAKTELYNSLFGKRQISHQM</sequence>
<evidence type="ECO:0000256" key="1">
    <source>
        <dbReference type="ARBA" id="ARBA00008966"/>
    </source>
</evidence>
<evidence type="ECO:0000259" key="3">
    <source>
        <dbReference type="Pfam" id="PF08164"/>
    </source>
</evidence>
<feature type="region of interest" description="Disordered" evidence="2">
    <location>
        <begin position="233"/>
        <end position="258"/>
    </location>
</feature>
<keyword evidence="5" id="KW-1185">Reference proteome</keyword>
<evidence type="ECO:0000259" key="4">
    <source>
        <dbReference type="Pfam" id="PF13339"/>
    </source>
</evidence>
<dbReference type="PANTHER" id="PTHR15565:SF0">
    <property type="entry name" value="PROTEIN AATF"/>
    <property type="match status" value="1"/>
</dbReference>
<dbReference type="GeneID" id="108559047"/>
<dbReference type="Pfam" id="PF08164">
    <property type="entry name" value="TRAUB"/>
    <property type="match status" value="1"/>
</dbReference>
<feature type="domain" description="AATF leucine zipper-containing" evidence="4">
    <location>
        <begin position="138"/>
        <end position="288"/>
    </location>
</feature>
<evidence type="ECO:0000256" key="2">
    <source>
        <dbReference type="SAM" id="MobiDB-lite"/>
    </source>
</evidence>
<name>A0ABM1MAR6_NICVS</name>
<evidence type="ECO:0000313" key="5">
    <source>
        <dbReference type="Proteomes" id="UP000695000"/>
    </source>
</evidence>
<proteinExistence type="inferred from homology"/>
<organism evidence="5 6">
    <name type="scientific">Nicrophorus vespilloides</name>
    <name type="common">Boreal carrion beetle</name>
    <dbReference type="NCBI Taxonomy" id="110193"/>
    <lineage>
        <taxon>Eukaryota</taxon>
        <taxon>Metazoa</taxon>
        <taxon>Ecdysozoa</taxon>
        <taxon>Arthropoda</taxon>
        <taxon>Hexapoda</taxon>
        <taxon>Insecta</taxon>
        <taxon>Pterygota</taxon>
        <taxon>Neoptera</taxon>
        <taxon>Endopterygota</taxon>
        <taxon>Coleoptera</taxon>
        <taxon>Polyphaga</taxon>
        <taxon>Staphyliniformia</taxon>
        <taxon>Silphidae</taxon>
        <taxon>Nicrophorinae</taxon>
        <taxon>Nicrophorus</taxon>
    </lineage>
</organism>
<accession>A0ABM1MAR6</accession>
<feature type="compositionally biased region" description="Acidic residues" evidence="2">
    <location>
        <begin position="233"/>
        <end position="252"/>
    </location>
</feature>
<comment type="similarity">
    <text evidence="1">Belongs to the AATF family.</text>
</comment>
<feature type="compositionally biased region" description="Acidic residues" evidence="2">
    <location>
        <begin position="28"/>
        <end position="44"/>
    </location>
</feature>
<feature type="domain" description="Apoptosis-antagonizing transcription factor C-terminal" evidence="3">
    <location>
        <begin position="357"/>
        <end position="439"/>
    </location>
</feature>
<dbReference type="InterPro" id="IPR039223">
    <property type="entry name" value="AATF/Bfr2"/>
</dbReference>
<feature type="region of interest" description="Disordered" evidence="2">
    <location>
        <begin position="68"/>
        <end position="141"/>
    </location>
</feature>
<feature type="region of interest" description="Disordered" evidence="2">
    <location>
        <begin position="1"/>
        <end position="53"/>
    </location>
</feature>
<dbReference type="RefSeq" id="XP_017771666.1">
    <property type="nucleotide sequence ID" value="XM_017916177.1"/>
</dbReference>
<dbReference type="InterPro" id="IPR012617">
    <property type="entry name" value="AATF_C"/>
</dbReference>
<dbReference type="InterPro" id="IPR025160">
    <property type="entry name" value="AATF"/>
</dbReference>
<dbReference type="Pfam" id="PF13339">
    <property type="entry name" value="AATF-Che1"/>
    <property type="match status" value="1"/>
</dbReference>
<dbReference type="Proteomes" id="UP000695000">
    <property type="component" value="Unplaced"/>
</dbReference>
<protein>
    <submittedName>
        <fullName evidence="6">Protein AATF-like</fullName>
    </submittedName>
</protein>
<reference evidence="6" key="1">
    <citation type="submission" date="2025-08" db="UniProtKB">
        <authorList>
            <consortium name="RefSeq"/>
        </authorList>
    </citation>
    <scope>IDENTIFICATION</scope>
    <source>
        <tissue evidence="6">Whole Larva</tissue>
    </source>
</reference>
<evidence type="ECO:0000313" key="6">
    <source>
        <dbReference type="RefSeq" id="XP_017771666.1"/>
    </source>
</evidence>
<feature type="compositionally biased region" description="Acidic residues" evidence="2">
    <location>
        <begin position="85"/>
        <end position="125"/>
    </location>
</feature>